<sequence length="67" mass="7316">MNHRCPDCGVTLEAVDFGMQDAWKPHVRTGEKKEGLLGKLGVDETVPVDAGMCPECGLVRLYANVEE</sequence>
<protein>
    <submittedName>
        <fullName evidence="1">Uncharacterized protein</fullName>
    </submittedName>
</protein>
<evidence type="ECO:0000313" key="1">
    <source>
        <dbReference type="EMBL" id="MFC6951468.1"/>
    </source>
</evidence>
<organism evidence="1 2">
    <name type="scientific">Halorubellus litoreus</name>
    <dbReference type="NCBI Taxonomy" id="755308"/>
    <lineage>
        <taxon>Archaea</taxon>
        <taxon>Methanobacteriati</taxon>
        <taxon>Methanobacteriota</taxon>
        <taxon>Stenosarchaea group</taxon>
        <taxon>Halobacteria</taxon>
        <taxon>Halobacteriales</taxon>
        <taxon>Halorubellaceae</taxon>
        <taxon>Halorubellus</taxon>
    </lineage>
</organism>
<dbReference type="Proteomes" id="UP001596395">
    <property type="component" value="Unassembled WGS sequence"/>
</dbReference>
<gene>
    <name evidence="1" type="ORF">ACFQGB_01210</name>
</gene>
<accession>A0ABD5VCP7</accession>
<keyword evidence="2" id="KW-1185">Reference proteome</keyword>
<dbReference type="EMBL" id="JBHSXN010000001">
    <property type="protein sequence ID" value="MFC6951468.1"/>
    <property type="molecule type" value="Genomic_DNA"/>
</dbReference>
<dbReference type="AlphaFoldDB" id="A0ABD5VCP7"/>
<evidence type="ECO:0000313" key="2">
    <source>
        <dbReference type="Proteomes" id="UP001596395"/>
    </source>
</evidence>
<name>A0ABD5VCP7_9EURY</name>
<dbReference type="RefSeq" id="WP_336348500.1">
    <property type="nucleotide sequence ID" value="NZ_JAZAQL010000001.1"/>
</dbReference>
<comment type="caution">
    <text evidence="1">The sequence shown here is derived from an EMBL/GenBank/DDBJ whole genome shotgun (WGS) entry which is preliminary data.</text>
</comment>
<reference evidence="1 2" key="1">
    <citation type="journal article" date="2019" name="Int. J. Syst. Evol. Microbiol.">
        <title>The Global Catalogue of Microorganisms (GCM) 10K type strain sequencing project: providing services to taxonomists for standard genome sequencing and annotation.</title>
        <authorList>
            <consortium name="The Broad Institute Genomics Platform"/>
            <consortium name="The Broad Institute Genome Sequencing Center for Infectious Disease"/>
            <person name="Wu L."/>
            <person name="Ma J."/>
        </authorList>
    </citation>
    <scope>NUCLEOTIDE SEQUENCE [LARGE SCALE GENOMIC DNA]</scope>
    <source>
        <strain evidence="1 2">GX26</strain>
    </source>
</reference>
<proteinExistence type="predicted"/>